<evidence type="ECO:0000256" key="2">
    <source>
        <dbReference type="ARBA" id="ARBA00005005"/>
    </source>
</evidence>
<keyword evidence="18" id="KW-1185">Reference proteome</keyword>
<evidence type="ECO:0000256" key="10">
    <source>
        <dbReference type="ARBA" id="ARBA00023235"/>
    </source>
</evidence>
<evidence type="ECO:0000256" key="3">
    <source>
        <dbReference type="ARBA" id="ARBA00008750"/>
    </source>
</evidence>
<feature type="domain" description="3-hydroxyacyl-CoA dehydrogenase C-terminal" evidence="15">
    <location>
        <begin position="479"/>
        <end position="572"/>
    </location>
</feature>
<evidence type="ECO:0000256" key="4">
    <source>
        <dbReference type="ARBA" id="ARBA00022832"/>
    </source>
</evidence>
<evidence type="ECO:0000256" key="12">
    <source>
        <dbReference type="ARBA" id="ARBA00023268"/>
    </source>
</evidence>
<dbReference type="SUPFAM" id="SSF48179">
    <property type="entry name" value="6-phosphogluconate dehydrogenase C-terminal domain-like"/>
    <property type="match status" value="2"/>
</dbReference>
<evidence type="ECO:0000259" key="15">
    <source>
        <dbReference type="Pfam" id="PF00725"/>
    </source>
</evidence>
<dbReference type="PANTHER" id="PTHR23309">
    <property type="entry name" value="3-HYDROXYACYL-COA DEHYROGENASE"/>
    <property type="match status" value="1"/>
</dbReference>
<keyword evidence="8" id="KW-0443">Lipid metabolism</keyword>
<evidence type="ECO:0000256" key="7">
    <source>
        <dbReference type="ARBA" id="ARBA00023027"/>
    </source>
</evidence>
<dbReference type="GO" id="GO:0003857">
    <property type="term" value="F:(3S)-3-hydroxyacyl-CoA dehydrogenase (NAD+) activity"/>
    <property type="evidence" value="ECO:0007669"/>
    <property type="project" value="UniProtKB-EC"/>
</dbReference>
<comment type="pathway">
    <text evidence="2">Lipid metabolism; fatty acid beta-oxidation.</text>
</comment>
<dbReference type="GO" id="GO:0016853">
    <property type="term" value="F:isomerase activity"/>
    <property type="evidence" value="ECO:0007669"/>
    <property type="project" value="UniProtKB-KW"/>
</dbReference>
<dbReference type="Pfam" id="PF00725">
    <property type="entry name" value="3HCDH"/>
    <property type="match status" value="1"/>
</dbReference>
<dbReference type="Gene3D" id="3.40.50.720">
    <property type="entry name" value="NAD(P)-binding Rossmann-like Domain"/>
    <property type="match status" value="1"/>
</dbReference>
<comment type="subcellular location">
    <subcellularLocation>
        <location evidence="1">Peroxisome</location>
    </subcellularLocation>
</comment>
<dbReference type="InterPro" id="IPR008927">
    <property type="entry name" value="6-PGluconate_DH-like_C_sf"/>
</dbReference>
<dbReference type="GO" id="GO:0006631">
    <property type="term" value="P:fatty acid metabolic process"/>
    <property type="evidence" value="ECO:0007669"/>
    <property type="project" value="UniProtKB-KW"/>
</dbReference>
<dbReference type="AlphaFoldDB" id="A0A974SHU9"/>
<dbReference type="InterPro" id="IPR006108">
    <property type="entry name" value="3HC_DH_C"/>
</dbReference>
<dbReference type="FunFam" id="1.10.1040.50:FF:000006">
    <property type="entry name" value="Peroxisomal bifunctional enzyme"/>
    <property type="match status" value="1"/>
</dbReference>
<evidence type="ECO:0000256" key="8">
    <source>
        <dbReference type="ARBA" id="ARBA00023098"/>
    </source>
</evidence>
<keyword evidence="4" id="KW-0276">Fatty acid metabolism</keyword>
<keyword evidence="12" id="KW-0511">Multifunctional enzyme</keyword>
<dbReference type="InterPro" id="IPR006176">
    <property type="entry name" value="3-OHacyl-CoA_DH_NAD-bd"/>
</dbReference>
<evidence type="ECO:0000256" key="1">
    <source>
        <dbReference type="ARBA" id="ARBA00004275"/>
    </source>
</evidence>
<dbReference type="InterPro" id="IPR029045">
    <property type="entry name" value="ClpP/crotonase-like_dom_sf"/>
</dbReference>
<dbReference type="EMBL" id="CP063362">
    <property type="protein sequence ID" value="QRG06686.1"/>
    <property type="molecule type" value="Genomic_DNA"/>
</dbReference>
<comment type="similarity">
    <text evidence="3">In the N-terminal section; belongs to the enoyl-CoA hydratase/isomerase family.</text>
</comment>
<dbReference type="InterPro" id="IPR036291">
    <property type="entry name" value="NAD(P)-bd_dom_sf"/>
</dbReference>
<dbReference type="Gene3D" id="3.90.226.10">
    <property type="entry name" value="2-enoyl-CoA Hydratase, Chain A, domain 1"/>
    <property type="match status" value="1"/>
</dbReference>
<dbReference type="FunFam" id="3.40.50.720:FF:000009">
    <property type="entry name" value="Fatty oxidation complex, alpha subunit"/>
    <property type="match status" value="1"/>
</dbReference>
<evidence type="ECO:0000313" key="17">
    <source>
        <dbReference type="EMBL" id="QRG06686.1"/>
    </source>
</evidence>
<keyword evidence="7" id="KW-0520">NAD</keyword>
<keyword evidence="10" id="KW-0413">Isomerase</keyword>
<comment type="catalytic activity">
    <reaction evidence="13">
        <text>a (3S)-3-hydroxyacyl-CoA + NAD(+) = a 3-oxoacyl-CoA + NADH + H(+)</text>
        <dbReference type="Rhea" id="RHEA:22432"/>
        <dbReference type="ChEBI" id="CHEBI:15378"/>
        <dbReference type="ChEBI" id="CHEBI:57318"/>
        <dbReference type="ChEBI" id="CHEBI:57540"/>
        <dbReference type="ChEBI" id="CHEBI:57945"/>
        <dbReference type="ChEBI" id="CHEBI:90726"/>
        <dbReference type="EC" id="1.1.1.35"/>
    </reaction>
</comment>
<evidence type="ECO:0000256" key="14">
    <source>
        <dbReference type="RuleBase" id="RU003707"/>
    </source>
</evidence>
<dbReference type="GO" id="GO:0016042">
    <property type="term" value="P:lipid catabolic process"/>
    <property type="evidence" value="ECO:0007669"/>
    <property type="project" value="UniProtKB-KW"/>
</dbReference>
<protein>
    <submittedName>
        <fullName evidence="17">Enoyl-CoA hydratase/isomerase family protein</fullName>
    </submittedName>
</protein>
<dbReference type="Pfam" id="PF02737">
    <property type="entry name" value="3HCDH_N"/>
    <property type="match status" value="1"/>
</dbReference>
<name>A0A974SHU9_9HYPH</name>
<dbReference type="SUPFAM" id="SSF52096">
    <property type="entry name" value="ClpP/crotonase"/>
    <property type="match status" value="1"/>
</dbReference>
<evidence type="ECO:0000256" key="6">
    <source>
        <dbReference type="ARBA" id="ARBA00023002"/>
    </source>
</evidence>
<dbReference type="SUPFAM" id="SSF51735">
    <property type="entry name" value="NAD(P)-binding Rossmann-fold domains"/>
    <property type="match status" value="1"/>
</dbReference>
<dbReference type="InterPro" id="IPR018376">
    <property type="entry name" value="Enoyl-CoA_hyd/isom_CS"/>
</dbReference>
<proteinExistence type="inferred from homology"/>
<dbReference type="Gene3D" id="1.10.1040.50">
    <property type="match status" value="1"/>
</dbReference>
<keyword evidence="5" id="KW-0442">Lipid degradation</keyword>
<dbReference type="GO" id="GO:0070403">
    <property type="term" value="F:NAD+ binding"/>
    <property type="evidence" value="ECO:0007669"/>
    <property type="project" value="InterPro"/>
</dbReference>
<dbReference type="RefSeq" id="WP_203193591.1">
    <property type="nucleotide sequence ID" value="NZ_CP063362.1"/>
</dbReference>
<evidence type="ECO:0000313" key="18">
    <source>
        <dbReference type="Proteomes" id="UP000596427"/>
    </source>
</evidence>
<gene>
    <name evidence="17" type="ORF">EZH22_27910</name>
</gene>
<keyword evidence="6" id="KW-0560">Oxidoreductase</keyword>
<evidence type="ECO:0000256" key="5">
    <source>
        <dbReference type="ARBA" id="ARBA00022963"/>
    </source>
</evidence>
<dbReference type="Pfam" id="PF00378">
    <property type="entry name" value="ECH_1"/>
    <property type="match status" value="1"/>
</dbReference>
<sequence length="701" mass="73287">MTSSAPAAEPRPAVRTEREGAVAVILIDNPPVNAGSLAVREGLLAALTAAASDPSVAAVVIMGDGRSFISGSDLKEFDLPLAEPQLPAVIRAVEDCPKTVVAALHGAALGGGFELALGCDARIATTATVVALPEATLGMIPGAGGTQRLPRMVGTTLAIDLVCSGRRVEAEEALRYGMIDQVAKGNLRAAATALALTLAGRKSLVIERAVPDDGADEEVAAAAALKAGRNRPHIAAAIRHVRAARSVPAARALADERADFQRLRVSPEAKAIRHLFFAEREAARGGGLNKVPPRPLARFGVVGAGTMGAGIALAALQTDLSVVLVERDPAALQRGLTTIKAQIARRVETGRLTEADVNAMSVRLTAGLDLGALADCDLIAEAVVEDLAVKTAVFRTLDGLARPGAVLASNTSYLNLDAIAAATGRPQDVIGLHFFSPAHVMRLLEVVRGKDSAEDALATGLALANRLGKQPVVAGNRFGFIGNRLYAAYRLHCEFMLEEGTLPQDVDKALEAFGFAMGPFAVADLSGLDIAWRMRLQQASTRDPAARYVTIPDRLCEMGRLGRKTGAGYYRYKDGPARGAPDPEVEAIILAASADAGRTRHSFTAEEIVRRALLALANEAAVVLADGAAMNADDIDVVLVNGYGFPRWAGGPVHWARNEDPGQLISDCDSLVTLAGPGTRRGDLSLLLRPPSGRGHVRARG</sequence>
<dbReference type="PANTHER" id="PTHR23309:SF51">
    <property type="entry name" value="3-HYDROXYACYL-COA DEHYDROGENASE-RELATED"/>
    <property type="match status" value="1"/>
</dbReference>
<evidence type="ECO:0000256" key="11">
    <source>
        <dbReference type="ARBA" id="ARBA00023239"/>
    </source>
</evidence>
<dbReference type="KEGG" id="xdi:EZH22_27910"/>
<organism evidence="17 18">
    <name type="scientific">Xanthobacter dioxanivorans</name>
    <dbReference type="NCBI Taxonomy" id="2528964"/>
    <lineage>
        <taxon>Bacteria</taxon>
        <taxon>Pseudomonadati</taxon>
        <taxon>Pseudomonadota</taxon>
        <taxon>Alphaproteobacteria</taxon>
        <taxon>Hyphomicrobiales</taxon>
        <taxon>Xanthobacteraceae</taxon>
        <taxon>Xanthobacter</taxon>
    </lineage>
</organism>
<feature type="domain" description="3-hydroxyacyl-CoA dehydrogenase NAD binding" evidence="16">
    <location>
        <begin position="300"/>
        <end position="475"/>
    </location>
</feature>
<reference evidence="17 18" key="1">
    <citation type="submission" date="2020-10" db="EMBL/GenBank/DDBJ databases">
        <title>Degradation of 1,4-Dioxane by Xanthobacter sp. YN2, via a Novel Group-2 Soluble Di-Iron Monooxygenase.</title>
        <authorList>
            <person name="Ma F."/>
            <person name="Wang Y."/>
            <person name="Yang J."/>
            <person name="Guo H."/>
            <person name="Su D."/>
            <person name="Yu L."/>
        </authorList>
    </citation>
    <scope>NUCLEOTIDE SEQUENCE [LARGE SCALE GENOMIC DNA]</scope>
    <source>
        <strain evidence="17 18">YN2</strain>
    </source>
</reference>
<evidence type="ECO:0000256" key="13">
    <source>
        <dbReference type="ARBA" id="ARBA00049556"/>
    </source>
</evidence>
<keyword evidence="9" id="KW-0576">Peroxisome</keyword>
<dbReference type="InterPro" id="IPR001753">
    <property type="entry name" value="Enoyl-CoA_hydra/iso"/>
</dbReference>
<accession>A0A974SHU9</accession>
<keyword evidence="11" id="KW-0456">Lyase</keyword>
<dbReference type="CDD" id="cd06558">
    <property type="entry name" value="crotonase-like"/>
    <property type="match status" value="1"/>
</dbReference>
<comment type="similarity">
    <text evidence="14">Belongs to the enoyl-CoA hydratase/isomerase family.</text>
</comment>
<dbReference type="PROSITE" id="PS00166">
    <property type="entry name" value="ENOYL_COA_HYDRATASE"/>
    <property type="match status" value="1"/>
</dbReference>
<evidence type="ECO:0000259" key="16">
    <source>
        <dbReference type="Pfam" id="PF02737"/>
    </source>
</evidence>
<dbReference type="GO" id="GO:0004300">
    <property type="term" value="F:enoyl-CoA hydratase activity"/>
    <property type="evidence" value="ECO:0007669"/>
    <property type="project" value="UniProtKB-ARBA"/>
</dbReference>
<dbReference type="Proteomes" id="UP000596427">
    <property type="component" value="Chromosome"/>
</dbReference>
<evidence type="ECO:0000256" key="9">
    <source>
        <dbReference type="ARBA" id="ARBA00023140"/>
    </source>
</evidence>